<gene>
    <name evidence="2" type="ORF">EWV81_15100</name>
</gene>
<dbReference type="Pfam" id="PF01850">
    <property type="entry name" value="PIN"/>
    <property type="match status" value="1"/>
</dbReference>
<reference evidence="2 3" key="1">
    <citation type="submission" date="2019-01" db="EMBL/GenBank/DDBJ databases">
        <title>Coherence of Microcystis species and biogeography revealed through population genomics.</title>
        <authorList>
            <person name="Perez-Carrascal O.M."/>
            <person name="Terrat Y."/>
            <person name="Giani A."/>
            <person name="Fortin N."/>
            <person name="Tromas N."/>
            <person name="Shapiro B.J."/>
        </authorList>
    </citation>
    <scope>NUCLEOTIDE SEQUENCE [LARGE SCALE GENOMIC DNA]</scope>
    <source>
        <strain evidence="2">Ma_SC_T_19800800_S464</strain>
    </source>
</reference>
<organism evidence="2 3">
    <name type="scientific">Microcystis aeruginosa Ma_SC_T_19800800_S464</name>
    <dbReference type="NCBI Taxonomy" id="2486257"/>
    <lineage>
        <taxon>Bacteria</taxon>
        <taxon>Bacillati</taxon>
        <taxon>Cyanobacteriota</taxon>
        <taxon>Cyanophyceae</taxon>
        <taxon>Oscillatoriophycideae</taxon>
        <taxon>Chroococcales</taxon>
        <taxon>Microcystaceae</taxon>
        <taxon>Microcystis</taxon>
    </lineage>
</organism>
<dbReference type="Gene3D" id="3.40.50.1010">
    <property type="entry name" value="5'-nuclease"/>
    <property type="match status" value="1"/>
</dbReference>
<evidence type="ECO:0000259" key="1">
    <source>
        <dbReference type="Pfam" id="PF01850"/>
    </source>
</evidence>
<name>A0A552DP36_MICAE</name>
<dbReference type="SUPFAM" id="SSF88723">
    <property type="entry name" value="PIN domain-like"/>
    <property type="match status" value="1"/>
</dbReference>
<evidence type="ECO:0000313" key="3">
    <source>
        <dbReference type="Proteomes" id="UP000319313"/>
    </source>
</evidence>
<dbReference type="Proteomes" id="UP000319313">
    <property type="component" value="Unassembled WGS sequence"/>
</dbReference>
<sequence length="156" mass="18176">MIRSSKKLHYWDSCVFLAFLKNEKDKINDCISVLKAAENGQVIIVTSALTFIEVVKLEKGQPKLPKESEEKIRDFFRHEWIYIYDVDRKVGELARELMWQYQALKPKDATHVATAIKARVDVLDTFDDYLLKLSGEIGDPPLIIRKPFFEVQLDLF</sequence>
<comment type="caution">
    <text evidence="2">The sequence shown here is derived from an EMBL/GenBank/DDBJ whole genome shotgun (WGS) entry which is preliminary data.</text>
</comment>
<dbReference type="EMBL" id="SFBL01000135">
    <property type="protein sequence ID" value="TRU23980.1"/>
    <property type="molecule type" value="Genomic_DNA"/>
</dbReference>
<evidence type="ECO:0000313" key="2">
    <source>
        <dbReference type="EMBL" id="TRU23980.1"/>
    </source>
</evidence>
<feature type="domain" description="PIN" evidence="1">
    <location>
        <begin position="12"/>
        <end position="133"/>
    </location>
</feature>
<dbReference type="InterPro" id="IPR029060">
    <property type="entry name" value="PIN-like_dom_sf"/>
</dbReference>
<accession>A0A552DP36</accession>
<dbReference type="InterPro" id="IPR002716">
    <property type="entry name" value="PIN_dom"/>
</dbReference>
<protein>
    <submittedName>
        <fullName evidence="2">PIN domain-containing protein</fullName>
    </submittedName>
</protein>
<dbReference type="AlphaFoldDB" id="A0A552DP36"/>
<proteinExistence type="predicted"/>